<name>A9LGW9_9BACT</name>
<dbReference type="InterPro" id="IPR006680">
    <property type="entry name" value="Amidohydro-rel"/>
</dbReference>
<feature type="signal peptide" evidence="1">
    <location>
        <begin position="1"/>
        <end position="29"/>
    </location>
</feature>
<reference evidence="3" key="1">
    <citation type="journal article" date="2007" name="ISME J.">
        <title>Fosmids of novel marine Planctomycetes from the Namibian and Oregon coast upwelling systems and their cross-comparison with planctomycete genomes.</title>
        <authorList>
            <person name="Woebken D."/>
            <person name="Teeling H."/>
            <person name="Wecker P."/>
            <person name="Dumitriu A."/>
            <person name="Kostadinov I."/>
            <person name="DeLong E.F."/>
            <person name="Amann R."/>
            <person name="Gloeckner F.O."/>
        </authorList>
    </citation>
    <scope>NUCLEOTIDE SEQUENCE</scope>
</reference>
<evidence type="ECO:0000313" key="3">
    <source>
        <dbReference type="EMBL" id="ABX10640.1"/>
    </source>
</evidence>
<dbReference type="AlphaFoldDB" id="A9LGW9"/>
<dbReference type="PANTHER" id="PTHR43135">
    <property type="entry name" value="ALPHA-D-RIBOSE 1-METHYLPHOSPHONATE 5-TRIPHOSPHATE DIPHOSPHATASE"/>
    <property type="match status" value="1"/>
</dbReference>
<dbReference type="InterPro" id="IPR011059">
    <property type="entry name" value="Metal-dep_hydrolase_composite"/>
</dbReference>
<dbReference type="SUPFAM" id="SSF51338">
    <property type="entry name" value="Composite domain of metallo-dependent hydrolases"/>
    <property type="match status" value="1"/>
</dbReference>
<evidence type="ECO:0000256" key="1">
    <source>
        <dbReference type="SAM" id="SignalP"/>
    </source>
</evidence>
<dbReference type="EMBL" id="EF591886">
    <property type="protein sequence ID" value="ABX10640.1"/>
    <property type="molecule type" value="Genomic_DNA"/>
</dbReference>
<dbReference type="GO" id="GO:0050480">
    <property type="term" value="F:imidazolonepropionase activity"/>
    <property type="evidence" value="ECO:0007669"/>
    <property type="project" value="UniProtKB-EC"/>
</dbReference>
<keyword evidence="3" id="KW-0378">Hydrolase</keyword>
<dbReference type="EC" id="3.5.2.7" evidence="3"/>
<feature type="domain" description="Amidohydrolase-related" evidence="2">
    <location>
        <begin position="87"/>
        <end position="416"/>
    </location>
</feature>
<keyword evidence="1" id="KW-0732">Signal</keyword>
<dbReference type="InterPro" id="IPR051781">
    <property type="entry name" value="Metallo-dep_Hydrolase"/>
</dbReference>
<sequence>MARFRFRRRFTRRALGAVLVWTSFVLGNAGRSDGAESTLVIENARVIVGNGEVKRGVRVVIKGDRIASVGKQAAPAGAKTIDARGMTLMPGLIDAHVHLLVRVSSTGQKATRQFLKDKLPKKLSNFLSSGVTTIKSTADPIGLILPVRKQLRAGELKGPRLLVVGPAFTSTGGHPAVSICRSNPWCREQVCAEVDDRASAIKAVRSLVDRKVDALKIVYDGNRSGRTKLPLNVMKAIIDEGHRHKLRVTVHTGTQQDALDAISAGADGLEHGVFLGRIAGDDVGDLMKKRGTFYVPTLTVWRTFSRSGNFPRAQANLQGLHRQGVKIAVGTDTFGSIEPGVSTIRELELMVEAGLSPSDALQAATQSAAEHLGRAKDLGTVEPGKIADLILVDGDPLKDISALHSVKIVVQSGRVVHESD</sequence>
<protein>
    <submittedName>
        <fullName evidence="3">Secreted imidazolonepropionase</fullName>
        <ecNumber evidence="3">3.5.2.7</ecNumber>
    </submittedName>
</protein>
<dbReference type="InterPro" id="IPR057744">
    <property type="entry name" value="OTAase-like"/>
</dbReference>
<dbReference type="SUPFAM" id="SSF51556">
    <property type="entry name" value="Metallo-dependent hydrolases"/>
    <property type="match status" value="1"/>
</dbReference>
<gene>
    <name evidence="3" type="primary">hutI</name>
    <name evidence="3" type="ORF">3FN_17</name>
</gene>
<dbReference type="CDD" id="cd01299">
    <property type="entry name" value="Met_dep_hydrolase_A"/>
    <property type="match status" value="1"/>
</dbReference>
<feature type="chain" id="PRO_5002738093" evidence="1">
    <location>
        <begin position="30"/>
        <end position="420"/>
    </location>
</feature>
<organism evidence="3">
    <name type="scientific">uncultured planctomycete 3FN</name>
    <dbReference type="NCBI Taxonomy" id="455066"/>
    <lineage>
        <taxon>Bacteria</taxon>
        <taxon>Pseudomonadati</taxon>
        <taxon>Planctomycetota</taxon>
        <taxon>Planctomycetia</taxon>
        <taxon>Planctomycetales</taxon>
        <taxon>environmental samples</taxon>
    </lineage>
</organism>
<dbReference type="Pfam" id="PF01979">
    <property type="entry name" value="Amidohydro_1"/>
    <property type="match status" value="1"/>
</dbReference>
<dbReference type="PANTHER" id="PTHR43135:SF3">
    <property type="entry name" value="ALPHA-D-RIBOSE 1-METHYLPHOSPHONATE 5-TRIPHOSPHATE DIPHOSPHATASE"/>
    <property type="match status" value="1"/>
</dbReference>
<dbReference type="Gene3D" id="2.30.40.10">
    <property type="entry name" value="Urease, subunit C, domain 1"/>
    <property type="match status" value="1"/>
</dbReference>
<evidence type="ECO:0000259" key="2">
    <source>
        <dbReference type="Pfam" id="PF01979"/>
    </source>
</evidence>
<proteinExistence type="predicted"/>
<accession>A9LGW9</accession>
<dbReference type="InterPro" id="IPR032466">
    <property type="entry name" value="Metal_Hydrolase"/>
</dbReference>
<dbReference type="Gene3D" id="3.20.20.140">
    <property type="entry name" value="Metal-dependent hydrolases"/>
    <property type="match status" value="1"/>
</dbReference>